<sequence>MMGRDNMACVNRVLLVALLLLGVVWMVLPFAMAILWSLVDPSHPWAYPDVLPRVLSLARWRLMWNSTSLPDAMINSYLLAPAVALASLLLALPAAYAFGRLDFPGKSLAQLLTLLPIAWPGFVIAIFLSALLMRLGLYSRFLGIFIGHTVLFLPYAIRILSVAFALVRQDLIDAARNLGAPRRIVLCTAYWPTLKSGVLAALIMVFILSIEEFSVSYIIGAPDFITVPTILYSYLGYNFIRPNAAVVSLILVVPNVLLMLVMERLMRNVSTSVFVSKG</sequence>
<dbReference type="STRING" id="579405.Dd703_1873"/>
<keyword evidence="11" id="KW-1185">Reference proteome</keyword>
<organism evidence="10 11">
    <name type="scientific">Musicola paradisiaca (strain Ech703)</name>
    <name type="common">Dickeya paradisiaca</name>
    <name type="synonym">Dickeya dadantii</name>
    <dbReference type="NCBI Taxonomy" id="579405"/>
    <lineage>
        <taxon>Bacteria</taxon>
        <taxon>Pseudomonadati</taxon>
        <taxon>Pseudomonadota</taxon>
        <taxon>Gammaproteobacteria</taxon>
        <taxon>Enterobacterales</taxon>
        <taxon>Pectobacteriaceae</taxon>
        <taxon>Musicola</taxon>
    </lineage>
</organism>
<evidence type="ECO:0000256" key="4">
    <source>
        <dbReference type="ARBA" id="ARBA00022519"/>
    </source>
</evidence>
<evidence type="ECO:0000256" key="7">
    <source>
        <dbReference type="ARBA" id="ARBA00023136"/>
    </source>
</evidence>
<feature type="transmembrane region" description="Helical" evidence="8">
    <location>
        <begin position="141"/>
        <end position="167"/>
    </location>
</feature>
<evidence type="ECO:0000256" key="8">
    <source>
        <dbReference type="RuleBase" id="RU363032"/>
    </source>
</evidence>
<dbReference type="GO" id="GO:0005886">
    <property type="term" value="C:plasma membrane"/>
    <property type="evidence" value="ECO:0007669"/>
    <property type="project" value="UniProtKB-SubCell"/>
</dbReference>
<dbReference type="Gene3D" id="1.10.3720.10">
    <property type="entry name" value="MetI-like"/>
    <property type="match status" value="1"/>
</dbReference>
<keyword evidence="6 8" id="KW-1133">Transmembrane helix</keyword>
<comment type="subcellular location">
    <subcellularLocation>
        <location evidence="1">Cell inner membrane</location>
        <topology evidence="1">Multi-pass membrane protein</topology>
    </subcellularLocation>
    <subcellularLocation>
        <location evidence="8">Cell membrane</location>
        <topology evidence="8">Multi-pass membrane protein</topology>
    </subcellularLocation>
</comment>
<gene>
    <name evidence="10" type="ordered locus">Dd703_1873</name>
</gene>
<dbReference type="PANTHER" id="PTHR43357">
    <property type="entry name" value="INNER MEMBRANE ABC TRANSPORTER PERMEASE PROTEIN YDCV"/>
    <property type="match status" value="1"/>
</dbReference>
<dbReference type="AlphaFoldDB" id="C6C556"/>
<evidence type="ECO:0000313" key="10">
    <source>
        <dbReference type="EMBL" id="ACS85666.1"/>
    </source>
</evidence>
<feature type="transmembrane region" description="Helical" evidence="8">
    <location>
        <begin position="77"/>
        <end position="99"/>
    </location>
</feature>
<dbReference type="HOGENOM" id="CLU_016047_3_1_6"/>
<dbReference type="KEGG" id="dda:Dd703_1873"/>
<feature type="transmembrane region" description="Helical" evidence="8">
    <location>
        <begin position="111"/>
        <end position="135"/>
    </location>
</feature>
<keyword evidence="4" id="KW-0997">Cell inner membrane</keyword>
<evidence type="ECO:0000259" key="9">
    <source>
        <dbReference type="PROSITE" id="PS50928"/>
    </source>
</evidence>
<dbReference type="RefSeq" id="WP_012765483.1">
    <property type="nucleotide sequence ID" value="NC_012880.1"/>
</dbReference>
<accession>C6C556</accession>
<keyword evidence="7 8" id="KW-0472">Membrane</keyword>
<dbReference type="PROSITE" id="PS50928">
    <property type="entry name" value="ABC_TM1"/>
    <property type="match status" value="1"/>
</dbReference>
<keyword evidence="3" id="KW-1003">Cell membrane</keyword>
<feature type="transmembrane region" description="Helical" evidence="8">
    <location>
        <begin position="12"/>
        <end position="39"/>
    </location>
</feature>
<keyword evidence="5 8" id="KW-0812">Transmembrane</keyword>
<dbReference type="GO" id="GO:0055085">
    <property type="term" value="P:transmembrane transport"/>
    <property type="evidence" value="ECO:0007669"/>
    <property type="project" value="InterPro"/>
</dbReference>
<dbReference type="Pfam" id="PF00528">
    <property type="entry name" value="BPD_transp_1"/>
    <property type="match status" value="1"/>
</dbReference>
<evidence type="ECO:0000256" key="3">
    <source>
        <dbReference type="ARBA" id="ARBA00022475"/>
    </source>
</evidence>
<name>C6C556_MUSP7</name>
<comment type="similarity">
    <text evidence="8">Belongs to the binding-protein-dependent transport system permease family.</text>
</comment>
<feature type="transmembrane region" description="Helical" evidence="8">
    <location>
        <begin position="188"/>
        <end position="210"/>
    </location>
</feature>
<evidence type="ECO:0000256" key="2">
    <source>
        <dbReference type="ARBA" id="ARBA00022448"/>
    </source>
</evidence>
<dbReference type="eggNOG" id="COG1177">
    <property type="taxonomic scope" value="Bacteria"/>
</dbReference>
<dbReference type="InterPro" id="IPR000515">
    <property type="entry name" value="MetI-like"/>
</dbReference>
<feature type="domain" description="ABC transmembrane type-1" evidence="9">
    <location>
        <begin position="73"/>
        <end position="262"/>
    </location>
</feature>
<dbReference type="InterPro" id="IPR035906">
    <property type="entry name" value="MetI-like_sf"/>
</dbReference>
<keyword evidence="2 8" id="KW-0813">Transport</keyword>
<protein>
    <submittedName>
        <fullName evidence="10">Binding-protein-dependent transport systems inner membrane component</fullName>
    </submittedName>
</protein>
<feature type="transmembrane region" description="Helical" evidence="8">
    <location>
        <begin position="216"/>
        <end position="237"/>
    </location>
</feature>
<dbReference type="CDD" id="cd06261">
    <property type="entry name" value="TM_PBP2"/>
    <property type="match status" value="1"/>
</dbReference>
<dbReference type="EMBL" id="CP001654">
    <property type="protein sequence ID" value="ACS85666.1"/>
    <property type="molecule type" value="Genomic_DNA"/>
</dbReference>
<dbReference type="PANTHER" id="PTHR43357:SF4">
    <property type="entry name" value="INNER MEMBRANE ABC TRANSPORTER PERMEASE PROTEIN YDCV"/>
    <property type="match status" value="1"/>
</dbReference>
<dbReference type="Proteomes" id="UP000002734">
    <property type="component" value="Chromosome"/>
</dbReference>
<evidence type="ECO:0000256" key="1">
    <source>
        <dbReference type="ARBA" id="ARBA00004429"/>
    </source>
</evidence>
<evidence type="ECO:0000313" key="11">
    <source>
        <dbReference type="Proteomes" id="UP000002734"/>
    </source>
</evidence>
<proteinExistence type="inferred from homology"/>
<evidence type="ECO:0000256" key="6">
    <source>
        <dbReference type="ARBA" id="ARBA00022989"/>
    </source>
</evidence>
<dbReference type="SUPFAM" id="SSF161098">
    <property type="entry name" value="MetI-like"/>
    <property type="match status" value="1"/>
</dbReference>
<reference evidence="10" key="1">
    <citation type="submission" date="2009-06" db="EMBL/GenBank/DDBJ databases">
        <title>Complete sequence of Dickeya dadantii Ech703.</title>
        <authorList>
            <consortium name="US DOE Joint Genome Institute"/>
            <person name="Lucas S."/>
            <person name="Copeland A."/>
            <person name="Lapidus A."/>
            <person name="Glavina del Rio T."/>
            <person name="Dalin E."/>
            <person name="Tice H."/>
            <person name="Bruce D."/>
            <person name="Goodwin L."/>
            <person name="Pitluck S."/>
            <person name="Chertkov O."/>
            <person name="Brettin T."/>
            <person name="Detter J.C."/>
            <person name="Han C."/>
            <person name="Larimer F."/>
            <person name="Land M."/>
            <person name="Hauser L."/>
            <person name="Kyrpides N."/>
            <person name="Mikhailova N."/>
            <person name="Balakrishnan V."/>
            <person name="Glasner J."/>
            <person name="Perna N.T."/>
        </authorList>
    </citation>
    <scope>NUCLEOTIDE SEQUENCE [LARGE SCALE GENOMIC DNA]</scope>
    <source>
        <strain evidence="10">Ech703</strain>
    </source>
</reference>
<feature type="transmembrane region" description="Helical" evidence="8">
    <location>
        <begin position="244"/>
        <end position="262"/>
    </location>
</feature>
<evidence type="ECO:0000256" key="5">
    <source>
        <dbReference type="ARBA" id="ARBA00022692"/>
    </source>
</evidence>